<sequence>MMLFTLCQNLPPVALYKLVRLEGTKEGEYGGQITPNSHKVVCSRKRGCGENIDKPNLAHSAGLPPPLPPDGSGTSLGAGGPEGIKVGVLVGVAVGVLVGGGVKLPSLIDFGGIWAKTRAFEINKILRKIIIMGRTFDI</sequence>
<proteinExistence type="predicted"/>
<accession>A0A1F6BK31</accession>
<organism evidence="1 2">
    <name type="scientific">Candidatus Gottesmanbacteria bacterium RIFCSPLOWO2_01_FULL_42_22</name>
    <dbReference type="NCBI Taxonomy" id="1798391"/>
    <lineage>
        <taxon>Bacteria</taxon>
        <taxon>Candidatus Gottesmaniibacteriota</taxon>
    </lineage>
</organism>
<protein>
    <submittedName>
        <fullName evidence="1">Uncharacterized protein</fullName>
    </submittedName>
</protein>
<comment type="caution">
    <text evidence="1">The sequence shown here is derived from an EMBL/GenBank/DDBJ whole genome shotgun (WGS) entry which is preliminary data.</text>
</comment>
<gene>
    <name evidence="1" type="ORF">A2968_05260</name>
</gene>
<dbReference type="Proteomes" id="UP000176228">
    <property type="component" value="Unassembled WGS sequence"/>
</dbReference>
<dbReference type="AlphaFoldDB" id="A0A1F6BK31"/>
<reference evidence="1 2" key="1">
    <citation type="journal article" date="2016" name="Nat. Commun.">
        <title>Thousands of microbial genomes shed light on interconnected biogeochemical processes in an aquifer system.</title>
        <authorList>
            <person name="Anantharaman K."/>
            <person name="Brown C.T."/>
            <person name="Hug L.A."/>
            <person name="Sharon I."/>
            <person name="Castelle C.J."/>
            <person name="Probst A.J."/>
            <person name="Thomas B.C."/>
            <person name="Singh A."/>
            <person name="Wilkins M.J."/>
            <person name="Karaoz U."/>
            <person name="Brodie E.L."/>
            <person name="Williams K.H."/>
            <person name="Hubbard S.S."/>
            <person name="Banfield J.F."/>
        </authorList>
    </citation>
    <scope>NUCLEOTIDE SEQUENCE [LARGE SCALE GENOMIC DNA]</scope>
</reference>
<dbReference type="EMBL" id="MFJU01000004">
    <property type="protein sequence ID" value="OGG37213.1"/>
    <property type="molecule type" value="Genomic_DNA"/>
</dbReference>
<dbReference type="STRING" id="1798391.A2968_05260"/>
<name>A0A1F6BK31_9BACT</name>
<evidence type="ECO:0000313" key="1">
    <source>
        <dbReference type="EMBL" id="OGG37213.1"/>
    </source>
</evidence>
<evidence type="ECO:0000313" key="2">
    <source>
        <dbReference type="Proteomes" id="UP000176228"/>
    </source>
</evidence>